<dbReference type="EMBL" id="MN739048">
    <property type="protein sequence ID" value="QHS85806.1"/>
    <property type="molecule type" value="Genomic_DNA"/>
</dbReference>
<proteinExistence type="predicted"/>
<accession>A0A6C0B145</accession>
<feature type="region of interest" description="Disordered" evidence="1">
    <location>
        <begin position="71"/>
        <end position="90"/>
    </location>
</feature>
<reference evidence="2" key="1">
    <citation type="journal article" date="2020" name="Nature">
        <title>Giant virus diversity and host interactions through global metagenomics.</title>
        <authorList>
            <person name="Schulz F."/>
            <person name="Roux S."/>
            <person name="Paez-Espino D."/>
            <person name="Jungbluth S."/>
            <person name="Walsh D.A."/>
            <person name="Denef V.J."/>
            <person name="McMahon K.D."/>
            <person name="Konstantinidis K.T."/>
            <person name="Eloe-Fadrosh E.A."/>
            <person name="Kyrpides N.C."/>
            <person name="Woyke T."/>
        </authorList>
    </citation>
    <scope>NUCLEOTIDE SEQUENCE</scope>
    <source>
        <strain evidence="2">GVMAG-M-3300009185-36</strain>
    </source>
</reference>
<sequence>MTHMIHIREAKSDKVELKMPIYMECYSFLLIKQMAKKTRKSRKSRRRTRRRVPKKGGANSYPIIPPDAAINVSTAGGNTDNTMGMMPSKK</sequence>
<organism evidence="2">
    <name type="scientific">viral metagenome</name>
    <dbReference type="NCBI Taxonomy" id="1070528"/>
    <lineage>
        <taxon>unclassified sequences</taxon>
        <taxon>metagenomes</taxon>
        <taxon>organismal metagenomes</taxon>
    </lineage>
</organism>
<feature type="compositionally biased region" description="Basic residues" evidence="1">
    <location>
        <begin position="36"/>
        <end position="54"/>
    </location>
</feature>
<protein>
    <submittedName>
        <fullName evidence="2">Uncharacterized protein</fullName>
    </submittedName>
</protein>
<dbReference type="AlphaFoldDB" id="A0A6C0B145"/>
<evidence type="ECO:0000313" key="2">
    <source>
        <dbReference type="EMBL" id="QHS85806.1"/>
    </source>
</evidence>
<evidence type="ECO:0000256" key="1">
    <source>
        <dbReference type="SAM" id="MobiDB-lite"/>
    </source>
</evidence>
<name>A0A6C0B145_9ZZZZ</name>
<feature type="compositionally biased region" description="Polar residues" evidence="1">
    <location>
        <begin position="71"/>
        <end position="82"/>
    </location>
</feature>
<feature type="region of interest" description="Disordered" evidence="1">
    <location>
        <begin position="36"/>
        <end position="66"/>
    </location>
</feature>